<reference evidence="1" key="1">
    <citation type="journal article" date="2015" name="Nature">
        <title>Complex archaea that bridge the gap between prokaryotes and eukaryotes.</title>
        <authorList>
            <person name="Spang A."/>
            <person name="Saw J.H."/>
            <person name="Jorgensen S.L."/>
            <person name="Zaremba-Niedzwiedzka K."/>
            <person name="Martijn J."/>
            <person name="Lind A.E."/>
            <person name="van Eijk R."/>
            <person name="Schleper C."/>
            <person name="Guy L."/>
            <person name="Ettema T.J."/>
        </authorList>
    </citation>
    <scope>NUCLEOTIDE SEQUENCE</scope>
</reference>
<protein>
    <submittedName>
        <fullName evidence="1">Uncharacterized protein</fullName>
    </submittedName>
</protein>
<proteinExistence type="predicted"/>
<comment type="caution">
    <text evidence="1">The sequence shown here is derived from an EMBL/GenBank/DDBJ whole genome shotgun (WGS) entry which is preliminary data.</text>
</comment>
<name>A0A0F9MHD1_9ZZZZ</name>
<dbReference type="AlphaFoldDB" id="A0A0F9MHD1"/>
<evidence type="ECO:0000313" key="1">
    <source>
        <dbReference type="EMBL" id="KKM98686.1"/>
    </source>
</evidence>
<sequence length="88" mass="9732">MRLTFTLFVFASIAAVALGVATIKLGHEVRSLQNALTASRNTPCNLTKERTPEEMATRRKARKIDEAWVAYKQGGPKPCPDWGICVND</sequence>
<dbReference type="EMBL" id="LAZR01005589">
    <property type="protein sequence ID" value="KKM98686.1"/>
    <property type="molecule type" value="Genomic_DNA"/>
</dbReference>
<gene>
    <name evidence="1" type="ORF">LCGC14_1155320</name>
</gene>
<accession>A0A0F9MHD1</accession>
<organism evidence="1">
    <name type="scientific">marine sediment metagenome</name>
    <dbReference type="NCBI Taxonomy" id="412755"/>
    <lineage>
        <taxon>unclassified sequences</taxon>
        <taxon>metagenomes</taxon>
        <taxon>ecological metagenomes</taxon>
    </lineage>
</organism>